<feature type="transmembrane region" description="Helical" evidence="1">
    <location>
        <begin position="37"/>
        <end position="56"/>
    </location>
</feature>
<keyword evidence="1" id="KW-1133">Transmembrane helix</keyword>
<accession>A0ABW4BGV4</accession>
<dbReference type="Proteomes" id="UP001597199">
    <property type="component" value="Unassembled WGS sequence"/>
</dbReference>
<comment type="caution">
    <text evidence="2">The sequence shown here is derived from an EMBL/GenBank/DDBJ whole genome shotgun (WGS) entry which is preliminary data.</text>
</comment>
<protein>
    <submittedName>
        <fullName evidence="2">Uncharacterized protein</fullName>
    </submittedName>
</protein>
<name>A0ABW4BGV4_9LACO</name>
<dbReference type="RefSeq" id="WP_204118230.1">
    <property type="nucleotide sequence ID" value="NZ_BOLV01000003.1"/>
</dbReference>
<organism evidence="2 3">
    <name type="scientific">Lacticaseibacillus suilingensis</name>
    <dbReference type="NCBI Taxonomy" id="2799577"/>
    <lineage>
        <taxon>Bacteria</taxon>
        <taxon>Bacillati</taxon>
        <taxon>Bacillota</taxon>
        <taxon>Bacilli</taxon>
        <taxon>Lactobacillales</taxon>
        <taxon>Lactobacillaceae</taxon>
        <taxon>Lacticaseibacillus</taxon>
    </lineage>
</organism>
<reference evidence="3" key="1">
    <citation type="journal article" date="2019" name="Int. J. Syst. Evol. Microbiol.">
        <title>The Global Catalogue of Microorganisms (GCM) 10K type strain sequencing project: providing services to taxonomists for standard genome sequencing and annotation.</title>
        <authorList>
            <consortium name="The Broad Institute Genomics Platform"/>
            <consortium name="The Broad Institute Genome Sequencing Center for Infectious Disease"/>
            <person name="Wu L."/>
            <person name="Ma J."/>
        </authorList>
    </citation>
    <scope>NUCLEOTIDE SEQUENCE [LARGE SCALE GENOMIC DNA]</scope>
    <source>
        <strain evidence="3">CCM 9110</strain>
    </source>
</reference>
<keyword evidence="1" id="KW-0472">Membrane</keyword>
<keyword evidence="3" id="KW-1185">Reference proteome</keyword>
<keyword evidence="1" id="KW-0812">Transmembrane</keyword>
<evidence type="ECO:0000256" key="1">
    <source>
        <dbReference type="SAM" id="Phobius"/>
    </source>
</evidence>
<proteinExistence type="predicted"/>
<gene>
    <name evidence="2" type="ORF">ACFQ41_06935</name>
</gene>
<sequence length="57" mass="6036">MSVVAKLMVMCVAALLVTLLLIGAEWRERRLSWASTGLKGAVAVVVAGVLISLLTVR</sequence>
<evidence type="ECO:0000313" key="3">
    <source>
        <dbReference type="Proteomes" id="UP001597199"/>
    </source>
</evidence>
<dbReference type="EMBL" id="JBHTOA010000030">
    <property type="protein sequence ID" value="MFD1399040.1"/>
    <property type="molecule type" value="Genomic_DNA"/>
</dbReference>
<evidence type="ECO:0000313" key="2">
    <source>
        <dbReference type="EMBL" id="MFD1399040.1"/>
    </source>
</evidence>